<comment type="caution">
    <text evidence="2">The sequence shown here is derived from an EMBL/GenBank/DDBJ whole genome shotgun (WGS) entry which is preliminary data.</text>
</comment>
<name>A0A6G0Z0G2_APHCR</name>
<gene>
    <name evidence="2" type="ORF">FWK35_00008923</name>
</gene>
<dbReference type="OrthoDB" id="5981855at2759"/>
<keyword evidence="1" id="KW-0472">Membrane</keyword>
<feature type="transmembrane region" description="Helical" evidence="1">
    <location>
        <begin position="54"/>
        <end position="71"/>
    </location>
</feature>
<accession>A0A6G0Z0G2</accession>
<reference evidence="2 3" key="1">
    <citation type="submission" date="2019-08" db="EMBL/GenBank/DDBJ databases">
        <title>Whole genome of Aphis craccivora.</title>
        <authorList>
            <person name="Voronova N.V."/>
            <person name="Shulinski R.S."/>
            <person name="Bandarenka Y.V."/>
            <person name="Zhorov D.G."/>
            <person name="Warner D."/>
        </authorList>
    </citation>
    <scope>NUCLEOTIDE SEQUENCE [LARGE SCALE GENOMIC DNA]</scope>
    <source>
        <strain evidence="2">180601</strain>
        <tissue evidence="2">Whole Body</tissue>
    </source>
</reference>
<keyword evidence="2" id="KW-0675">Receptor</keyword>
<dbReference type="Proteomes" id="UP000478052">
    <property type="component" value="Unassembled WGS sequence"/>
</dbReference>
<keyword evidence="1" id="KW-1133">Transmembrane helix</keyword>
<evidence type="ECO:0000256" key="1">
    <source>
        <dbReference type="SAM" id="Phobius"/>
    </source>
</evidence>
<dbReference type="Gene3D" id="1.20.1070.10">
    <property type="entry name" value="Rhodopsin 7-helix transmembrane proteins"/>
    <property type="match status" value="1"/>
</dbReference>
<evidence type="ECO:0000313" key="3">
    <source>
        <dbReference type="Proteomes" id="UP000478052"/>
    </source>
</evidence>
<protein>
    <submittedName>
        <fullName evidence="2">Tachykinin-like peptides receptor 86C isoform X1</fullName>
    </submittedName>
</protein>
<keyword evidence="1" id="KW-0812">Transmembrane</keyword>
<dbReference type="AlphaFoldDB" id="A0A6G0Z0G2"/>
<organism evidence="2 3">
    <name type="scientific">Aphis craccivora</name>
    <name type="common">Cowpea aphid</name>
    <dbReference type="NCBI Taxonomy" id="307492"/>
    <lineage>
        <taxon>Eukaryota</taxon>
        <taxon>Metazoa</taxon>
        <taxon>Ecdysozoa</taxon>
        <taxon>Arthropoda</taxon>
        <taxon>Hexapoda</taxon>
        <taxon>Insecta</taxon>
        <taxon>Pterygota</taxon>
        <taxon>Neoptera</taxon>
        <taxon>Paraneoptera</taxon>
        <taxon>Hemiptera</taxon>
        <taxon>Sternorrhyncha</taxon>
        <taxon>Aphidomorpha</taxon>
        <taxon>Aphidoidea</taxon>
        <taxon>Aphididae</taxon>
        <taxon>Aphidini</taxon>
        <taxon>Aphis</taxon>
        <taxon>Aphis</taxon>
    </lineage>
</organism>
<feature type="transmembrane region" description="Helical" evidence="1">
    <location>
        <begin position="24"/>
        <end position="42"/>
    </location>
</feature>
<sequence length="131" mass="15781">MVLAFLEVLKSRHFECIKIIKKKTFLAILSLKPFFIRYMAIVHPLRHRRSKTRTQTVLILIWLISFIIYTFEFQNTLYNTNRTIATNLRIKLNKIYMNGELRRACYILWPDGRYPDSKTEYIYNNKTELNG</sequence>
<keyword evidence="3" id="KW-1185">Reference proteome</keyword>
<proteinExistence type="predicted"/>
<dbReference type="SUPFAM" id="SSF81321">
    <property type="entry name" value="Family A G protein-coupled receptor-like"/>
    <property type="match status" value="1"/>
</dbReference>
<dbReference type="EMBL" id="VUJU01001748">
    <property type="protein sequence ID" value="KAF0763996.1"/>
    <property type="molecule type" value="Genomic_DNA"/>
</dbReference>
<evidence type="ECO:0000313" key="2">
    <source>
        <dbReference type="EMBL" id="KAF0763996.1"/>
    </source>
</evidence>